<comment type="caution">
    <text evidence="2">The sequence shown here is derived from an EMBL/GenBank/DDBJ whole genome shotgun (WGS) entry which is preliminary data.</text>
</comment>
<evidence type="ECO:0000256" key="1">
    <source>
        <dbReference type="SAM" id="MobiDB-lite"/>
    </source>
</evidence>
<proteinExistence type="predicted"/>
<feature type="compositionally biased region" description="Polar residues" evidence="1">
    <location>
        <begin position="237"/>
        <end position="267"/>
    </location>
</feature>
<evidence type="ECO:0000313" key="2">
    <source>
        <dbReference type="EMBL" id="MDX7082502.1"/>
    </source>
</evidence>
<reference evidence="2 3" key="1">
    <citation type="submission" date="2023-11" db="EMBL/GenBank/DDBJ databases">
        <title>Detection of rare carbapenemases in Enterobacterales - comparison of two colorimetric and two CIM-based carbapenemase assays.</title>
        <authorList>
            <person name="Schaffarczyk L."/>
            <person name="Noster J."/>
            <person name="Stelzer Y."/>
            <person name="Sattler J."/>
            <person name="Gatermann S."/>
            <person name="Hamprecht A."/>
        </authorList>
    </citation>
    <scope>NUCLEOTIDE SEQUENCE [LARGE SCALE GENOMIC DNA]</scope>
    <source>
        <strain evidence="2 3">CIM-Carb-136</strain>
    </source>
</reference>
<feature type="compositionally biased region" description="Basic and acidic residues" evidence="1">
    <location>
        <begin position="872"/>
        <end position="883"/>
    </location>
</feature>
<sequence length="918" mass="99846">MPTVPVYQRQSQSEMAPVNTQNLRIPQGNGLTALADVGANALGVYQQQREREDLAFAQNALLQFNQQADDLINNPQTGLITKQGANAIGQGEQVAGQLSQMAGSAFDSIPDGPVKERFRNQFAAAGQPIANRARQYEVGQRQQFEAGQQQGLLANLQTQAENSFDDNEAIGSTLSLGGNQIVAYGKAHGQSDEEIESNWNNFRENAAVGVLRTRVATGKYQQYLARNGEPSDVGGTSRFTAHGNSSSARGLRNNNPGNIEASDSNPWEGQAGSDGRFAKFETPEHGIRALGKNLLAYNKRHGLDTVGEMITRWAPPKENDTDSYIRAICAQLGVGANDQIDVTNPSTLAALCAGIVQHENGSQPYSAEQINSGVSAALGLTSLSGSKRQTGDIAFDSASPAAQAQYINQLQSIQNEQRALYAQQLGTSLKDAYSAFDEGLQPSQLPTQADLINAYGPAKGLRQWQDLQDQQSYGGVIGAAKDMSPAGRQDLLERLRPSDPNAPNFAANQQRWDKMQVKFKQLDTEWEKNQGSSRFESSLQNNFPLDPTDKNNQAAADHYFDRQVAPGFNINNSDSLNQVAEITTKSGMLPTQIKTMLTAGATSRDPAVVVPMAKMYGQIFDNNPAAATGVDKGAMAFYSKVYAYDRAGVPAEKAVDMAYNQVYQQDDRLKQMISQQVRDKDYIKARSTAAQDNINSLSPSWTSFGAPSISAAGQANQLYQRDYQTIYDANFAQTGGDADQAKAMTNAMIKKVWAVSTINGKEEVMKYAPEAVYGVTNGSGNWIQGQWEEEKRALKGASFGGARDDTDLVLVPDAVTPRDQSYSIMLRQKNAEGYDDVRPYYGENGMPLRFKPEQQSSPMYKQTMGVQQQRVDAARAARQEEKQPAFTNQQGYTPPDLTKPFGTGIANQLPSNITAGGQ</sequence>
<dbReference type="EMBL" id="JAXABG010000004">
    <property type="protein sequence ID" value="MDX7082502.1"/>
    <property type="molecule type" value="Genomic_DNA"/>
</dbReference>
<accession>A0ABD5IFN7</accession>
<feature type="region of interest" description="Disordered" evidence="1">
    <location>
        <begin position="226"/>
        <end position="271"/>
    </location>
</feature>
<dbReference type="Proteomes" id="UP001275057">
    <property type="component" value="Unassembled WGS sequence"/>
</dbReference>
<name>A0ABD5IFN7_SERMA</name>
<evidence type="ECO:0008006" key="4">
    <source>
        <dbReference type="Google" id="ProtNLM"/>
    </source>
</evidence>
<feature type="compositionally biased region" description="Polar residues" evidence="1">
    <location>
        <begin position="905"/>
        <end position="918"/>
    </location>
</feature>
<protein>
    <recommendedName>
        <fullName evidence="4">Bacteriophage protein</fullName>
    </recommendedName>
</protein>
<dbReference type="RefSeq" id="WP_319857070.1">
    <property type="nucleotide sequence ID" value="NZ_JAXABG010000004.1"/>
</dbReference>
<dbReference type="AlphaFoldDB" id="A0ABD5IFN7"/>
<organism evidence="2 3">
    <name type="scientific">Serratia marcescens</name>
    <dbReference type="NCBI Taxonomy" id="615"/>
    <lineage>
        <taxon>Bacteria</taxon>
        <taxon>Pseudomonadati</taxon>
        <taxon>Pseudomonadota</taxon>
        <taxon>Gammaproteobacteria</taxon>
        <taxon>Enterobacterales</taxon>
        <taxon>Yersiniaceae</taxon>
        <taxon>Serratia</taxon>
    </lineage>
</organism>
<evidence type="ECO:0000313" key="3">
    <source>
        <dbReference type="Proteomes" id="UP001275057"/>
    </source>
</evidence>
<gene>
    <name evidence="2" type="ORF">SJ435_08885</name>
</gene>
<feature type="region of interest" description="Disordered" evidence="1">
    <location>
        <begin position="871"/>
        <end position="918"/>
    </location>
</feature>